<dbReference type="STRING" id="619300.G3AEN1"/>
<evidence type="ECO:0000313" key="2">
    <source>
        <dbReference type="EMBL" id="EGW35657.1"/>
    </source>
</evidence>
<evidence type="ECO:0000313" key="3">
    <source>
        <dbReference type="Proteomes" id="UP000000709"/>
    </source>
</evidence>
<sequence length="247" mass="26680">MGFPFNEQLPNVGRVNQDYSFTMANNTYRSSTGAYINYEVQGLPDWLKFDSGSRTFSGQPTQDNVGTFEITLVGTDTQDSTTLSNTYQMMVSSDPGLKLTSQNAITNAIAKVGHTNGGNGLVVKEGDNINLQFDKSIFESDPNSNNPIVAYYGRSADRSPLPNWLQFNSDDLSFSGTVPHVTSQNAPSFEYGFSFLATDYPGFAGADGIFKLVVGGHQLSTSISGPIKINGTLGGDIDVDVKSYIMD</sequence>
<dbReference type="InParanoid" id="G3AEN1"/>
<reference evidence="2 3" key="1">
    <citation type="journal article" date="2011" name="Proc. Natl. Acad. Sci. U.S.A.">
        <title>Comparative genomics of xylose-fermenting fungi for enhanced biofuel production.</title>
        <authorList>
            <person name="Wohlbach D.J."/>
            <person name="Kuo A."/>
            <person name="Sato T.K."/>
            <person name="Potts K.M."/>
            <person name="Salamov A.A."/>
            <person name="LaButti K.M."/>
            <person name="Sun H."/>
            <person name="Clum A."/>
            <person name="Pangilinan J.L."/>
            <person name="Lindquist E.A."/>
            <person name="Lucas S."/>
            <person name="Lapidus A."/>
            <person name="Jin M."/>
            <person name="Gunawan C."/>
            <person name="Balan V."/>
            <person name="Dale B.E."/>
            <person name="Jeffries T.W."/>
            <person name="Zinkel R."/>
            <person name="Barry K.W."/>
            <person name="Grigoriev I.V."/>
            <person name="Gasch A.P."/>
        </authorList>
    </citation>
    <scope>NUCLEOTIDE SEQUENCE [LARGE SCALE GENOMIC DNA]</scope>
    <source>
        <strain evidence="3">NRRL Y-27907 / 11-Y1</strain>
    </source>
</reference>
<evidence type="ECO:0000259" key="1">
    <source>
        <dbReference type="SMART" id="SM00736"/>
    </source>
</evidence>
<dbReference type="Gene3D" id="2.60.40.10">
    <property type="entry name" value="Immunoglobulins"/>
    <property type="match status" value="2"/>
</dbReference>
<dbReference type="GO" id="GO:0005509">
    <property type="term" value="F:calcium ion binding"/>
    <property type="evidence" value="ECO:0007669"/>
    <property type="project" value="InterPro"/>
</dbReference>
<dbReference type="InterPro" id="IPR013783">
    <property type="entry name" value="Ig-like_fold"/>
</dbReference>
<dbReference type="Proteomes" id="UP000000709">
    <property type="component" value="Unassembled WGS sequence"/>
</dbReference>
<dbReference type="InterPro" id="IPR006644">
    <property type="entry name" value="Cadg"/>
</dbReference>
<feature type="non-terminal residue" evidence="2">
    <location>
        <position position="247"/>
    </location>
</feature>
<dbReference type="SUPFAM" id="SSF49313">
    <property type="entry name" value="Cadherin-like"/>
    <property type="match status" value="2"/>
</dbReference>
<feature type="domain" description="Dystroglycan-type cadherin-like" evidence="1">
    <location>
        <begin position="7"/>
        <end position="98"/>
    </location>
</feature>
<dbReference type="KEGG" id="spaa:SPAPADRAFT_58865"/>
<dbReference type="EMBL" id="GL996499">
    <property type="protein sequence ID" value="EGW35657.1"/>
    <property type="molecule type" value="Genomic_DNA"/>
</dbReference>
<proteinExistence type="predicted"/>
<dbReference type="RefSeq" id="XP_007373069.1">
    <property type="nucleotide sequence ID" value="XM_007373007.1"/>
</dbReference>
<keyword evidence="3" id="KW-1185">Reference proteome</keyword>
<dbReference type="Pfam" id="PF05345">
    <property type="entry name" value="He_PIG"/>
    <property type="match status" value="2"/>
</dbReference>
<dbReference type="HOGENOM" id="CLU_1126863_0_0_1"/>
<gene>
    <name evidence="2" type="ORF">SPAPADRAFT_58865</name>
</gene>
<protein>
    <recommendedName>
        <fullName evidence="1">Dystroglycan-type cadherin-like domain-containing protein</fullName>
    </recommendedName>
</protein>
<dbReference type="SMART" id="SM00736">
    <property type="entry name" value="CADG"/>
    <property type="match status" value="1"/>
</dbReference>
<dbReference type="eggNOG" id="ENOG502QURR">
    <property type="taxonomic scope" value="Eukaryota"/>
</dbReference>
<dbReference type="AlphaFoldDB" id="G3AEN1"/>
<dbReference type="GO" id="GO:0016020">
    <property type="term" value="C:membrane"/>
    <property type="evidence" value="ECO:0007669"/>
    <property type="project" value="InterPro"/>
</dbReference>
<accession>G3AEN1</accession>
<dbReference type="GeneID" id="18872652"/>
<organism evidence="3">
    <name type="scientific">Spathaspora passalidarum (strain NRRL Y-27907 / 11-Y1)</name>
    <dbReference type="NCBI Taxonomy" id="619300"/>
    <lineage>
        <taxon>Eukaryota</taxon>
        <taxon>Fungi</taxon>
        <taxon>Dikarya</taxon>
        <taxon>Ascomycota</taxon>
        <taxon>Saccharomycotina</taxon>
        <taxon>Pichiomycetes</taxon>
        <taxon>Debaryomycetaceae</taxon>
        <taxon>Spathaspora</taxon>
    </lineage>
</organism>
<dbReference type="OrthoDB" id="41532at2759"/>
<name>G3AEN1_SPAPN</name>
<dbReference type="InterPro" id="IPR015919">
    <property type="entry name" value="Cadherin-like_sf"/>
</dbReference>